<gene>
    <name evidence="1" type="ORF">ILEXP_LOCUS7422</name>
</gene>
<evidence type="ECO:0000313" key="1">
    <source>
        <dbReference type="EMBL" id="CAK9140007.1"/>
    </source>
</evidence>
<accession>A0ABC8RD56</accession>
<evidence type="ECO:0000313" key="2">
    <source>
        <dbReference type="Proteomes" id="UP001642360"/>
    </source>
</evidence>
<name>A0ABC8RD56_9AQUA</name>
<proteinExistence type="predicted"/>
<protein>
    <submittedName>
        <fullName evidence="1">Uncharacterized protein</fullName>
    </submittedName>
</protein>
<keyword evidence="2" id="KW-1185">Reference proteome</keyword>
<feature type="non-terminal residue" evidence="1">
    <location>
        <position position="94"/>
    </location>
</feature>
<dbReference type="Proteomes" id="UP001642360">
    <property type="component" value="Unassembled WGS sequence"/>
</dbReference>
<organism evidence="1 2">
    <name type="scientific">Ilex paraguariensis</name>
    <name type="common">yerba mate</name>
    <dbReference type="NCBI Taxonomy" id="185542"/>
    <lineage>
        <taxon>Eukaryota</taxon>
        <taxon>Viridiplantae</taxon>
        <taxon>Streptophyta</taxon>
        <taxon>Embryophyta</taxon>
        <taxon>Tracheophyta</taxon>
        <taxon>Spermatophyta</taxon>
        <taxon>Magnoliopsida</taxon>
        <taxon>eudicotyledons</taxon>
        <taxon>Gunneridae</taxon>
        <taxon>Pentapetalae</taxon>
        <taxon>asterids</taxon>
        <taxon>campanulids</taxon>
        <taxon>Aquifoliales</taxon>
        <taxon>Aquifoliaceae</taxon>
        <taxon>Ilex</taxon>
    </lineage>
</organism>
<sequence>MNASKDIKNELRSIWSINSISIEAKYITNGFCSSKGSDNAQFPRRFSFGHLTEHLQLARPHDNHANSRLTRILDQVTLVVIDKEMLGPSCKVFH</sequence>
<comment type="caution">
    <text evidence="1">The sequence shown here is derived from an EMBL/GenBank/DDBJ whole genome shotgun (WGS) entry which is preliminary data.</text>
</comment>
<reference evidence="1 2" key="1">
    <citation type="submission" date="2024-02" db="EMBL/GenBank/DDBJ databases">
        <authorList>
            <person name="Vignale AGUSTIN F."/>
            <person name="Sosa J E."/>
            <person name="Modenutti C."/>
        </authorList>
    </citation>
    <scope>NUCLEOTIDE SEQUENCE [LARGE SCALE GENOMIC DNA]</scope>
</reference>
<dbReference type="AlphaFoldDB" id="A0ABC8RD56"/>
<dbReference type="EMBL" id="CAUOFW020001003">
    <property type="protein sequence ID" value="CAK9140007.1"/>
    <property type="molecule type" value="Genomic_DNA"/>
</dbReference>